<comment type="caution">
    <text evidence="1">The sequence shown here is derived from an EMBL/GenBank/DDBJ whole genome shotgun (WGS) entry which is preliminary data.</text>
</comment>
<name>A0ABR1UNZ2_9PEZI</name>
<dbReference type="PANTHER" id="PTHR47332:SF2">
    <property type="entry name" value="SET-6"/>
    <property type="match status" value="1"/>
</dbReference>
<evidence type="ECO:0000313" key="1">
    <source>
        <dbReference type="EMBL" id="KAK8060645.1"/>
    </source>
</evidence>
<dbReference type="PANTHER" id="PTHR47332">
    <property type="entry name" value="SET DOMAIN-CONTAINING PROTEIN 5"/>
    <property type="match status" value="1"/>
</dbReference>
<sequence>MVITATRTIQKDEEITIAYTELLAKARDRRLDLVPFGFICKCEACDGSESTMHDAHRLAILHILDQLDDYDRGKGDMEDPKVALGLAAAMVHLLKATGIMGIHLDEAYSRCADHASELGDEELHEKFMHRVNND</sequence>
<dbReference type="InterPro" id="IPR053185">
    <property type="entry name" value="SET_domain_protein"/>
</dbReference>
<accession>A0ABR1UNZ2</accession>
<dbReference type="SUPFAM" id="SSF82199">
    <property type="entry name" value="SET domain"/>
    <property type="match status" value="1"/>
</dbReference>
<reference evidence="1 2" key="1">
    <citation type="submission" date="2023-01" db="EMBL/GenBank/DDBJ databases">
        <title>Analysis of 21 Apiospora genomes using comparative genomics revels a genus with tremendous synthesis potential of carbohydrate active enzymes and secondary metabolites.</title>
        <authorList>
            <person name="Sorensen T."/>
        </authorList>
    </citation>
    <scope>NUCLEOTIDE SEQUENCE [LARGE SCALE GENOMIC DNA]</scope>
    <source>
        <strain evidence="1 2">CBS 83171</strain>
    </source>
</reference>
<evidence type="ECO:0000313" key="2">
    <source>
        <dbReference type="Proteomes" id="UP001446871"/>
    </source>
</evidence>
<evidence type="ECO:0008006" key="3">
    <source>
        <dbReference type="Google" id="ProtNLM"/>
    </source>
</evidence>
<gene>
    <name evidence="1" type="ORF">PG996_010575</name>
</gene>
<keyword evidence="2" id="KW-1185">Reference proteome</keyword>
<organism evidence="1 2">
    <name type="scientific">Apiospora saccharicola</name>
    <dbReference type="NCBI Taxonomy" id="335842"/>
    <lineage>
        <taxon>Eukaryota</taxon>
        <taxon>Fungi</taxon>
        <taxon>Dikarya</taxon>
        <taxon>Ascomycota</taxon>
        <taxon>Pezizomycotina</taxon>
        <taxon>Sordariomycetes</taxon>
        <taxon>Xylariomycetidae</taxon>
        <taxon>Amphisphaeriales</taxon>
        <taxon>Apiosporaceae</taxon>
        <taxon>Apiospora</taxon>
    </lineage>
</organism>
<dbReference type="InterPro" id="IPR046341">
    <property type="entry name" value="SET_dom_sf"/>
</dbReference>
<dbReference type="EMBL" id="JAQQWM010000006">
    <property type="protein sequence ID" value="KAK8060645.1"/>
    <property type="molecule type" value="Genomic_DNA"/>
</dbReference>
<dbReference type="Gene3D" id="2.170.270.10">
    <property type="entry name" value="SET domain"/>
    <property type="match status" value="1"/>
</dbReference>
<proteinExistence type="predicted"/>
<protein>
    <recommendedName>
        <fullName evidence="3">SET domain-containing protein</fullName>
    </recommendedName>
</protein>
<dbReference type="Proteomes" id="UP001446871">
    <property type="component" value="Unassembled WGS sequence"/>
</dbReference>